<evidence type="ECO:0000313" key="7">
    <source>
        <dbReference type="Proteomes" id="UP000510643"/>
    </source>
</evidence>
<dbReference type="GeneID" id="78400502"/>
<proteinExistence type="predicted"/>
<dbReference type="EMBL" id="CP040908">
    <property type="protein sequence ID" value="QLL57209.1"/>
    <property type="molecule type" value="Genomic_DNA"/>
</dbReference>
<evidence type="ECO:0000256" key="4">
    <source>
        <dbReference type="SAM" id="Phobius"/>
    </source>
</evidence>
<dbReference type="SUPFAM" id="SSF46689">
    <property type="entry name" value="Homeodomain-like"/>
    <property type="match status" value="1"/>
</dbReference>
<keyword evidence="4" id="KW-0812">Transmembrane</keyword>
<dbReference type="PROSITE" id="PS01124">
    <property type="entry name" value="HTH_ARAC_FAMILY_2"/>
    <property type="match status" value="1"/>
</dbReference>
<keyword evidence="3" id="KW-0804">Transcription</keyword>
<keyword evidence="4" id="KW-0472">Membrane</keyword>
<dbReference type="AlphaFoldDB" id="A0A7H9DQR0"/>
<feature type="transmembrane region" description="Helical" evidence="4">
    <location>
        <begin position="122"/>
        <end position="142"/>
    </location>
</feature>
<dbReference type="KEGG" id="efal:FH779_03495"/>
<feature type="transmembrane region" description="Helical" evidence="4">
    <location>
        <begin position="154"/>
        <end position="173"/>
    </location>
</feature>
<evidence type="ECO:0000256" key="3">
    <source>
        <dbReference type="ARBA" id="ARBA00023163"/>
    </source>
</evidence>
<protein>
    <submittedName>
        <fullName evidence="6">Helix-turn-helix transcriptional regulator</fullName>
    </submittedName>
</protein>
<dbReference type="Pfam" id="PF12833">
    <property type="entry name" value="HTH_18"/>
    <property type="match status" value="1"/>
</dbReference>
<dbReference type="PANTHER" id="PTHR43280:SF29">
    <property type="entry name" value="ARAC-FAMILY TRANSCRIPTIONAL REGULATOR"/>
    <property type="match status" value="1"/>
</dbReference>
<gene>
    <name evidence="6" type="ORF">FH779_03495</name>
</gene>
<dbReference type="SMART" id="SM00342">
    <property type="entry name" value="HTH_ARAC"/>
    <property type="match status" value="1"/>
</dbReference>
<keyword evidence="4" id="KW-1133">Transmembrane helix</keyword>
<keyword evidence="7" id="KW-1185">Reference proteome</keyword>
<dbReference type="Proteomes" id="UP000510643">
    <property type="component" value="Chromosome"/>
</dbReference>
<evidence type="ECO:0000259" key="5">
    <source>
        <dbReference type="PROSITE" id="PS01124"/>
    </source>
</evidence>
<feature type="transmembrane region" description="Helical" evidence="4">
    <location>
        <begin position="76"/>
        <end position="102"/>
    </location>
</feature>
<dbReference type="GO" id="GO:0003700">
    <property type="term" value="F:DNA-binding transcription factor activity"/>
    <property type="evidence" value="ECO:0007669"/>
    <property type="project" value="InterPro"/>
</dbReference>
<accession>A0A7H9DQR0</accession>
<feature type="transmembrane region" description="Helical" evidence="4">
    <location>
        <begin position="20"/>
        <end position="38"/>
    </location>
</feature>
<dbReference type="GO" id="GO:0043565">
    <property type="term" value="F:sequence-specific DNA binding"/>
    <property type="evidence" value="ECO:0007669"/>
    <property type="project" value="InterPro"/>
</dbReference>
<dbReference type="InterPro" id="IPR018060">
    <property type="entry name" value="HTH_AraC"/>
</dbReference>
<keyword evidence="2" id="KW-0238">DNA-binding</keyword>
<sequence length="322" mass="38130">MNTLKNKVIEKYKQQLIRSYIYLMLAFQVVFFLIFYLLEQNRNSMIIYFPLIEFIFIFYTYSLIKKSFNIEKVVTIYLIIAPLLLIYSILNFWSYGLVLLVWLIPLPFGAQIFFSPKKAKKFTYYTIIVLIFSLAMAYCIDYDTKVFDKKIIKITDFLNLLFNGIILYVLIYYQNKIKQVRNKENDNKLALDEESNPKKIVSSYELNEDKCNEIFSQIDQIIVEKELFKAKDFSLSQLSVELKINSKYLSTSLKSKGFTNFNHYLNSYRIQYAKDLIINSDLNKVTLLYIYSEAGFANQSTFNRVFKNLEGITPSEFIKNYI</sequence>
<evidence type="ECO:0000256" key="1">
    <source>
        <dbReference type="ARBA" id="ARBA00023015"/>
    </source>
</evidence>
<feature type="domain" description="HTH araC/xylS-type" evidence="5">
    <location>
        <begin position="212"/>
        <end position="320"/>
    </location>
</feature>
<feature type="transmembrane region" description="Helical" evidence="4">
    <location>
        <begin position="44"/>
        <end position="64"/>
    </location>
</feature>
<dbReference type="InterPro" id="IPR009057">
    <property type="entry name" value="Homeodomain-like_sf"/>
</dbReference>
<dbReference type="PANTHER" id="PTHR43280">
    <property type="entry name" value="ARAC-FAMILY TRANSCRIPTIONAL REGULATOR"/>
    <property type="match status" value="1"/>
</dbReference>
<evidence type="ECO:0000313" key="6">
    <source>
        <dbReference type="EMBL" id="QLL57209.1"/>
    </source>
</evidence>
<reference evidence="6 7" key="1">
    <citation type="submission" date="2019-06" db="EMBL/GenBank/DDBJ databases">
        <title>Emergence of pandrug resistant Empedobacter falsenii in China.</title>
        <authorList>
            <person name="Dong N."/>
            <person name="Chen S."/>
            <person name="Zhang R."/>
        </authorList>
    </citation>
    <scope>NUCLEOTIDE SEQUENCE [LARGE SCALE GENOMIC DNA]</scope>
    <source>
        <strain evidence="6 7">1681-1</strain>
    </source>
</reference>
<dbReference type="Gene3D" id="1.10.10.60">
    <property type="entry name" value="Homeodomain-like"/>
    <property type="match status" value="1"/>
</dbReference>
<name>A0A7H9DQR0_9FLAO</name>
<organism evidence="6 7">
    <name type="scientific">Empedobacter falsenii</name>
    <dbReference type="NCBI Taxonomy" id="343874"/>
    <lineage>
        <taxon>Bacteria</taxon>
        <taxon>Pseudomonadati</taxon>
        <taxon>Bacteroidota</taxon>
        <taxon>Flavobacteriia</taxon>
        <taxon>Flavobacteriales</taxon>
        <taxon>Weeksellaceae</taxon>
        <taxon>Empedobacter</taxon>
    </lineage>
</organism>
<keyword evidence="1" id="KW-0805">Transcription regulation</keyword>
<dbReference type="RefSeq" id="WP_180906074.1">
    <property type="nucleotide sequence ID" value="NZ_CP040908.1"/>
</dbReference>
<evidence type="ECO:0000256" key="2">
    <source>
        <dbReference type="ARBA" id="ARBA00023125"/>
    </source>
</evidence>